<feature type="compositionally biased region" description="Basic residues" evidence="1">
    <location>
        <begin position="276"/>
        <end position="288"/>
    </location>
</feature>
<dbReference type="Proteomes" id="UP001221757">
    <property type="component" value="Unassembled WGS sequence"/>
</dbReference>
<evidence type="ECO:0000313" key="2">
    <source>
        <dbReference type="EMBL" id="KAJ7706880.1"/>
    </source>
</evidence>
<comment type="caution">
    <text evidence="2">The sequence shown here is derived from an EMBL/GenBank/DDBJ whole genome shotgun (WGS) entry which is preliminary data.</text>
</comment>
<accession>A0AAD7GWU5</accession>
<feature type="region of interest" description="Disordered" evidence="1">
    <location>
        <begin position="60"/>
        <end position="235"/>
    </location>
</feature>
<protein>
    <submittedName>
        <fullName evidence="2">Uncharacterized protein</fullName>
    </submittedName>
</protein>
<keyword evidence="3" id="KW-1185">Reference proteome</keyword>
<evidence type="ECO:0000256" key="1">
    <source>
        <dbReference type="SAM" id="MobiDB-lite"/>
    </source>
</evidence>
<dbReference type="AlphaFoldDB" id="A0AAD7GWU5"/>
<evidence type="ECO:0000313" key="3">
    <source>
        <dbReference type="Proteomes" id="UP001221757"/>
    </source>
</evidence>
<feature type="compositionally biased region" description="Low complexity" evidence="1">
    <location>
        <begin position="132"/>
        <end position="143"/>
    </location>
</feature>
<feature type="compositionally biased region" description="Acidic residues" evidence="1">
    <location>
        <begin position="116"/>
        <end position="131"/>
    </location>
</feature>
<feature type="compositionally biased region" description="Basic and acidic residues" evidence="1">
    <location>
        <begin position="212"/>
        <end position="225"/>
    </location>
</feature>
<reference evidence="2" key="1">
    <citation type="submission" date="2023-03" db="EMBL/GenBank/DDBJ databases">
        <title>Massive genome expansion in bonnet fungi (Mycena s.s.) driven by repeated elements and novel gene families across ecological guilds.</title>
        <authorList>
            <consortium name="Lawrence Berkeley National Laboratory"/>
            <person name="Harder C.B."/>
            <person name="Miyauchi S."/>
            <person name="Viragh M."/>
            <person name="Kuo A."/>
            <person name="Thoen E."/>
            <person name="Andreopoulos B."/>
            <person name="Lu D."/>
            <person name="Skrede I."/>
            <person name="Drula E."/>
            <person name="Henrissat B."/>
            <person name="Morin E."/>
            <person name="Kohler A."/>
            <person name="Barry K."/>
            <person name="LaButti K."/>
            <person name="Morin E."/>
            <person name="Salamov A."/>
            <person name="Lipzen A."/>
            <person name="Mereny Z."/>
            <person name="Hegedus B."/>
            <person name="Baldrian P."/>
            <person name="Stursova M."/>
            <person name="Weitz H."/>
            <person name="Taylor A."/>
            <person name="Grigoriev I.V."/>
            <person name="Nagy L.G."/>
            <person name="Martin F."/>
            <person name="Kauserud H."/>
        </authorList>
    </citation>
    <scope>NUCLEOTIDE SEQUENCE</scope>
    <source>
        <strain evidence="2">CBHHK067</strain>
    </source>
</reference>
<organism evidence="2 3">
    <name type="scientific">Mycena rosella</name>
    <name type="common">Pink bonnet</name>
    <name type="synonym">Agaricus rosellus</name>
    <dbReference type="NCBI Taxonomy" id="1033263"/>
    <lineage>
        <taxon>Eukaryota</taxon>
        <taxon>Fungi</taxon>
        <taxon>Dikarya</taxon>
        <taxon>Basidiomycota</taxon>
        <taxon>Agaricomycotina</taxon>
        <taxon>Agaricomycetes</taxon>
        <taxon>Agaricomycetidae</taxon>
        <taxon>Agaricales</taxon>
        <taxon>Marasmiineae</taxon>
        <taxon>Mycenaceae</taxon>
        <taxon>Mycena</taxon>
    </lineage>
</organism>
<dbReference type="EMBL" id="JARKIE010000006">
    <property type="protein sequence ID" value="KAJ7706880.1"/>
    <property type="molecule type" value="Genomic_DNA"/>
</dbReference>
<sequence>MSQSQSQTAVGHAAPLRAKIAQFEAGGGVPVPRAGASFGIGAPAPPAAGARRELYGNRMKPVWVPGAGNGSGKGKGLPSPPASPQEGRRDSESASLVHDAELAGVDVDAAAPGEGLVEEIPDDEDEDEDESSGTSSPTDTTSPPASPEREATAPAPARPTSHSLPPTPPLSPIHSAEPDDEPAPAQYGTVAITQTPSTQGQKYSFSAVVHGRVREPPRSARDKRLPPTPARDLPILVQDTAALELPAKAPRRPLVDKAQPATPSAPEARWGGSSAKAKRMFRSLVRKRREGEGEDETAHVHDPDRAPTPPPHDGDVASSLWYAEPAPTPFSNLRKLAATSRRTRKLDTMLTS</sequence>
<feature type="compositionally biased region" description="Polar residues" evidence="1">
    <location>
        <begin position="191"/>
        <end position="204"/>
    </location>
</feature>
<feature type="compositionally biased region" description="Low complexity" evidence="1">
    <location>
        <begin position="152"/>
        <end position="164"/>
    </location>
</feature>
<feature type="compositionally biased region" description="Basic and acidic residues" evidence="1">
    <location>
        <begin position="296"/>
        <end position="305"/>
    </location>
</feature>
<feature type="region of interest" description="Disordered" evidence="1">
    <location>
        <begin position="247"/>
        <end position="352"/>
    </location>
</feature>
<proteinExistence type="predicted"/>
<name>A0AAD7GWU5_MYCRO</name>
<gene>
    <name evidence="2" type="ORF">B0H17DRAFT_1325664</name>
</gene>